<dbReference type="UniPathway" id="UPA00578">
    <property type="reaction ID" value="UER00638"/>
</dbReference>
<keyword evidence="5 7" id="KW-0808">Transferase</keyword>
<evidence type="ECO:0000256" key="2">
    <source>
        <dbReference type="ARBA" id="ARBA00011738"/>
    </source>
</evidence>
<dbReference type="PIRSF" id="PIRSF000478">
    <property type="entry name" value="TP_PyNP"/>
    <property type="match status" value="1"/>
</dbReference>
<dbReference type="InterPro" id="IPR036320">
    <property type="entry name" value="Glycosyl_Trfase_fam3_N_dom_sf"/>
</dbReference>
<dbReference type="FunFam" id="3.40.1030.10:FF:000003">
    <property type="entry name" value="Pyrimidine-nucleoside phosphorylase"/>
    <property type="match status" value="1"/>
</dbReference>
<dbReference type="Pfam" id="PF02885">
    <property type="entry name" value="Glycos_trans_3N"/>
    <property type="match status" value="1"/>
</dbReference>
<dbReference type="Gene3D" id="1.20.970.10">
    <property type="entry name" value="Transferase, Pyrimidine Nucleoside Phosphorylase, Chain C"/>
    <property type="match status" value="1"/>
</dbReference>
<comment type="subunit">
    <text evidence="2 7">Homodimer.</text>
</comment>
<evidence type="ECO:0000256" key="3">
    <source>
        <dbReference type="ARBA" id="ARBA00011892"/>
    </source>
</evidence>
<dbReference type="Pfam" id="PF00591">
    <property type="entry name" value="Glycos_transf_3"/>
    <property type="match status" value="1"/>
</dbReference>
<protein>
    <recommendedName>
        <fullName evidence="3 7">Thymidine phosphorylase</fullName>
        <ecNumber evidence="3 7">2.4.2.4</ecNumber>
    </recommendedName>
    <alternativeName>
        <fullName evidence="7">TdRPase</fullName>
    </alternativeName>
</protein>
<dbReference type="SUPFAM" id="SSF54680">
    <property type="entry name" value="Pyrimidine nucleoside phosphorylase C-terminal domain"/>
    <property type="match status" value="1"/>
</dbReference>
<comment type="catalytic activity">
    <reaction evidence="6 7">
        <text>thymidine + phosphate = 2-deoxy-alpha-D-ribose 1-phosphate + thymine</text>
        <dbReference type="Rhea" id="RHEA:16037"/>
        <dbReference type="ChEBI" id="CHEBI:17748"/>
        <dbReference type="ChEBI" id="CHEBI:17821"/>
        <dbReference type="ChEBI" id="CHEBI:43474"/>
        <dbReference type="ChEBI" id="CHEBI:57259"/>
        <dbReference type="EC" id="2.4.2.4"/>
    </reaction>
</comment>
<feature type="domain" description="Pyrimidine nucleoside phosphorylase C-terminal" evidence="8">
    <location>
        <begin position="346"/>
        <end position="420"/>
    </location>
</feature>
<comment type="function">
    <text evidence="7">The enzymes which catalyze the reversible phosphorolysis of pyrimidine nucleosides are involved in the degradation of these compounds and in their utilization as carbon and energy sources, or in the rescue of pyrimidine bases for nucleotide synthesis.</text>
</comment>
<dbReference type="PANTHER" id="PTHR10515:SF0">
    <property type="entry name" value="THYMIDINE PHOSPHORYLASE"/>
    <property type="match status" value="1"/>
</dbReference>
<dbReference type="SUPFAM" id="SSF47648">
    <property type="entry name" value="Nucleoside phosphorylase/phosphoribosyltransferase N-terminal domain"/>
    <property type="match status" value="1"/>
</dbReference>
<dbReference type="GO" id="GO:0004645">
    <property type="term" value="F:1,4-alpha-oligoglucan phosphorylase activity"/>
    <property type="evidence" value="ECO:0007669"/>
    <property type="project" value="InterPro"/>
</dbReference>
<dbReference type="eggNOG" id="COG0213">
    <property type="taxonomic scope" value="Bacteria"/>
</dbReference>
<comment type="pathway">
    <text evidence="7">Pyrimidine metabolism; dTMP biosynthesis via salvage pathway; dTMP from thymine: step 1/2.</text>
</comment>
<proteinExistence type="inferred from homology"/>
<dbReference type="GO" id="GO:0009032">
    <property type="term" value="F:thymidine phosphorylase activity"/>
    <property type="evidence" value="ECO:0007669"/>
    <property type="project" value="UniProtKB-UniRule"/>
</dbReference>
<dbReference type="GO" id="GO:0046104">
    <property type="term" value="P:thymidine metabolic process"/>
    <property type="evidence" value="ECO:0007669"/>
    <property type="project" value="UniProtKB-UniRule"/>
</dbReference>
<dbReference type="InterPro" id="IPR017872">
    <property type="entry name" value="Pyrmidine_PPase_CS"/>
</dbReference>
<dbReference type="Proteomes" id="UP000064912">
    <property type="component" value="Chromosome"/>
</dbReference>
<evidence type="ECO:0000259" key="8">
    <source>
        <dbReference type="SMART" id="SM00941"/>
    </source>
</evidence>
<dbReference type="NCBIfam" id="NF004490">
    <property type="entry name" value="PRK05820.1"/>
    <property type="match status" value="1"/>
</dbReference>
<dbReference type="PROSITE" id="PS00647">
    <property type="entry name" value="THYMID_PHOSPHORYLASE"/>
    <property type="match status" value="1"/>
</dbReference>
<dbReference type="Gene3D" id="3.90.1170.30">
    <property type="entry name" value="Pyrimidine nucleoside phosphorylase-like, C-terminal domain"/>
    <property type="match status" value="1"/>
</dbReference>
<evidence type="ECO:0000256" key="1">
    <source>
        <dbReference type="ARBA" id="ARBA00006915"/>
    </source>
</evidence>
<dbReference type="Pfam" id="PF07831">
    <property type="entry name" value="PYNP_C"/>
    <property type="match status" value="1"/>
</dbReference>
<name>A0A0D6B059_RHOSU</name>
<dbReference type="KEGG" id="rsu:NHU_01226"/>
<evidence type="ECO:0000313" key="10">
    <source>
        <dbReference type="Proteomes" id="UP000064912"/>
    </source>
</evidence>
<dbReference type="EC" id="2.4.2.4" evidence="3 7"/>
<accession>A0A0D6B059</accession>
<evidence type="ECO:0000256" key="4">
    <source>
        <dbReference type="ARBA" id="ARBA00022676"/>
    </source>
</evidence>
<dbReference type="HAMAP" id="MF_01628">
    <property type="entry name" value="Thymid_phosp"/>
    <property type="match status" value="1"/>
</dbReference>
<evidence type="ECO:0000256" key="6">
    <source>
        <dbReference type="ARBA" id="ARBA00048550"/>
    </source>
</evidence>
<dbReference type="InterPro" id="IPR035902">
    <property type="entry name" value="Nuc_phospho_transferase"/>
</dbReference>
<dbReference type="InterPro" id="IPR000312">
    <property type="entry name" value="Glycosyl_Trfase_fam3"/>
</dbReference>
<dbReference type="InterPro" id="IPR017459">
    <property type="entry name" value="Glycosyl_Trfase_fam3_N_dom"/>
</dbReference>
<gene>
    <name evidence="7 9" type="primary">deoA</name>
    <name evidence="9" type="ORF">NHU_01226</name>
</gene>
<sequence>MDARSIIARVRDDEALTDEDLRWFAEGLATGAVTDAQAGAFAMAVLLNGLSDPGRVGLTRAMRDSGKVIEWNLPGPVLDKHSTGGIGDCVSLALAPALAACGAFVPMISGRGLGHTGGTLDKLESIPGYRGEVSLAGLKSITAQVGCAIVGASDDIAPADRRLYAIRDVSGTVESIDLITASILSKKLAAGLEALVLDVKVGSGAFMKDMDEAEDLARALVATAQGAGCMTAALITDMSQPLVGAAGNALEVIEVMETLTGTGVTPALWDLTCALGGEVLALGGLAADAADGAQRIGRAIESGDAVLKFGEMVAELGGPADFIERWPDRLPAAPVLCEVASPAGGIVQAIDGAALGRAVVALGGGRRREGDRINPAVGLAEMAALGDRIAPGEPLAIIHAASETDAEAVAGQVRAAFTLGDETPEIPPLVQRRLLR</sequence>
<reference evidence="9 10" key="1">
    <citation type="submission" date="2015-02" db="EMBL/GenBank/DDBJ databases">
        <title>Genome sequene of Rhodovulum sulfidophilum DSM 2351.</title>
        <authorList>
            <person name="Nagao N."/>
        </authorList>
    </citation>
    <scope>NUCLEOTIDE SEQUENCE [LARGE SCALE GENOMIC DNA]</scope>
    <source>
        <strain evidence="9 10">DSM 2351</strain>
    </source>
</reference>
<dbReference type="PATRIC" id="fig|35806.4.peg.1263"/>
<dbReference type="InterPro" id="IPR013102">
    <property type="entry name" value="PYNP_C"/>
</dbReference>
<dbReference type="SMART" id="SM00941">
    <property type="entry name" value="PYNP_C"/>
    <property type="match status" value="1"/>
</dbReference>
<evidence type="ECO:0000256" key="5">
    <source>
        <dbReference type="ARBA" id="ARBA00022679"/>
    </source>
</evidence>
<evidence type="ECO:0000256" key="7">
    <source>
        <dbReference type="HAMAP-Rule" id="MF_01628"/>
    </source>
</evidence>
<organism evidence="9 10">
    <name type="scientific">Rhodovulum sulfidophilum</name>
    <name type="common">Rhodobacter sulfidophilus</name>
    <dbReference type="NCBI Taxonomy" id="35806"/>
    <lineage>
        <taxon>Bacteria</taxon>
        <taxon>Pseudomonadati</taxon>
        <taxon>Pseudomonadota</taxon>
        <taxon>Alphaproteobacteria</taxon>
        <taxon>Rhodobacterales</taxon>
        <taxon>Paracoccaceae</taxon>
        <taxon>Rhodovulum</taxon>
    </lineage>
</organism>
<keyword evidence="4 7" id="KW-0328">Glycosyltransferase</keyword>
<dbReference type="InterPro" id="IPR018090">
    <property type="entry name" value="Pyrmidine_PPas_bac/euk"/>
</dbReference>
<dbReference type="PANTHER" id="PTHR10515">
    <property type="entry name" value="THYMIDINE PHOSPHORYLASE"/>
    <property type="match status" value="1"/>
</dbReference>
<dbReference type="InterPro" id="IPR036566">
    <property type="entry name" value="PYNP-like_C_sf"/>
</dbReference>
<dbReference type="NCBIfam" id="TIGR02644">
    <property type="entry name" value="Y_phosphoryl"/>
    <property type="match status" value="1"/>
</dbReference>
<dbReference type="GO" id="GO:0006206">
    <property type="term" value="P:pyrimidine nucleobase metabolic process"/>
    <property type="evidence" value="ECO:0007669"/>
    <property type="project" value="InterPro"/>
</dbReference>
<dbReference type="GO" id="GO:0005829">
    <property type="term" value="C:cytosol"/>
    <property type="evidence" value="ECO:0007669"/>
    <property type="project" value="TreeGrafter"/>
</dbReference>
<dbReference type="AlphaFoldDB" id="A0A0D6B059"/>
<evidence type="ECO:0000313" key="9">
    <source>
        <dbReference type="EMBL" id="BAQ68386.1"/>
    </source>
</evidence>
<dbReference type="Gene3D" id="3.40.1030.10">
    <property type="entry name" value="Nucleoside phosphorylase/phosphoribosyltransferase catalytic domain"/>
    <property type="match status" value="1"/>
</dbReference>
<dbReference type="SUPFAM" id="SSF52418">
    <property type="entry name" value="Nucleoside phosphorylase/phosphoribosyltransferase catalytic domain"/>
    <property type="match status" value="1"/>
</dbReference>
<dbReference type="InterPro" id="IPR013465">
    <property type="entry name" value="Thymidine_Pase"/>
</dbReference>
<dbReference type="EMBL" id="AP014800">
    <property type="protein sequence ID" value="BAQ68386.1"/>
    <property type="molecule type" value="Genomic_DNA"/>
</dbReference>
<comment type="similarity">
    <text evidence="1 7">Belongs to the thymidine/pyrimidine-nucleoside phosphorylase family.</text>
</comment>
<dbReference type="InterPro" id="IPR000053">
    <property type="entry name" value="Thymidine/pyrmidine_PPase"/>
</dbReference>